<dbReference type="GO" id="GO:0016757">
    <property type="term" value="F:glycosyltransferase activity"/>
    <property type="evidence" value="ECO:0007669"/>
    <property type="project" value="UniProtKB-KW"/>
</dbReference>
<keyword evidence="1" id="KW-0328">Glycosyltransferase</keyword>
<protein>
    <submittedName>
        <fullName evidence="1">Glycosyltransferase</fullName>
        <ecNumber evidence="1">2.4.-.-</ecNumber>
    </submittedName>
</protein>
<keyword evidence="1" id="KW-0808">Transferase</keyword>
<organism evidence="1 2">
    <name type="scientific">Pseudanabaena galeata UHCC 0370</name>
    <dbReference type="NCBI Taxonomy" id="3110310"/>
    <lineage>
        <taxon>Bacteria</taxon>
        <taxon>Bacillati</taxon>
        <taxon>Cyanobacteriota</taxon>
        <taxon>Cyanophyceae</taxon>
        <taxon>Pseudanabaenales</taxon>
        <taxon>Pseudanabaenaceae</taxon>
        <taxon>Pseudanabaena</taxon>
    </lineage>
</organism>
<accession>A0ABU5TDF4</accession>
<dbReference type="SUPFAM" id="SSF53756">
    <property type="entry name" value="UDP-Glycosyltransferase/glycogen phosphorylase"/>
    <property type="match status" value="1"/>
</dbReference>
<dbReference type="EMBL" id="JAYGIE010000003">
    <property type="protein sequence ID" value="MEA5476235.1"/>
    <property type="molecule type" value="Genomic_DNA"/>
</dbReference>
<gene>
    <name evidence="1" type="ORF">VB774_01260</name>
</gene>
<dbReference type="Gene3D" id="3.40.50.2000">
    <property type="entry name" value="Glycogen Phosphorylase B"/>
    <property type="match status" value="1"/>
</dbReference>
<evidence type="ECO:0000313" key="2">
    <source>
        <dbReference type="Proteomes" id="UP001301388"/>
    </source>
</evidence>
<keyword evidence="2" id="KW-1185">Reference proteome</keyword>
<name>A0ABU5TDF4_9CYAN</name>
<dbReference type="RefSeq" id="WP_323259188.1">
    <property type="nucleotide sequence ID" value="NZ_JAYGIE010000003.1"/>
</dbReference>
<reference evidence="1 2" key="1">
    <citation type="submission" date="2023-12" db="EMBL/GenBank/DDBJ databases">
        <title>Baltic Sea Cyanobacteria.</title>
        <authorList>
            <person name="Delbaje E."/>
            <person name="Fewer D.P."/>
            <person name="Shishido T.K."/>
        </authorList>
    </citation>
    <scope>NUCLEOTIDE SEQUENCE [LARGE SCALE GENOMIC DNA]</scope>
    <source>
        <strain evidence="1 2">UHCC 0370</strain>
    </source>
</reference>
<dbReference type="EC" id="2.4.-.-" evidence="1"/>
<dbReference type="Proteomes" id="UP001301388">
    <property type="component" value="Unassembled WGS sequence"/>
</dbReference>
<sequence>MASNLGDQIIETAIWIEQFRQKHGRTPRLLHIGNIANNAYNNAKLLNNAGLDCDVICYDYYHIMGCPEWEDADFIGSVRDQFFPNWHSLEMNQFQRPLWFAQGPIKWCISYLLAKRQSDLKTARFLWFQLELYRFFHSSLIGIYLSKIFSFLKKIKPHVQVCLRLLNYTKSQIKRCFLNKYTRPYLRNLKKHFPKQNPSIESSKSLFESSKSLFEERIDELIKIFNVNFPERSDQLLATDLTPYKSIISFWNKLFEQYDIIQAYSTDPIWPLLARKKYFAFEHGTLREIPFYPNTQGRITAISYREAQHVFVTNSDCLSNAHYLAGERVSFINHPYDENHGDAISGSENLRNRLCKQLDADFLFFFPTRQDWVVGTGYADKSNDIFLRAFCQLRQSGHKVGMVCCRWGKNVQESIHLLKDNQCDKYVLWQEPMGTVQFERTVKACDVVVDQFKLGSFGGIMFKAMAVGTVICTYLNEEEILKQYQELPPIINCQTDVQIVQAVQELINHPENIDHLSLSAKQWIDKYHSSSLTVQTQLKQYKLLLMPD</sequence>
<evidence type="ECO:0000313" key="1">
    <source>
        <dbReference type="EMBL" id="MEA5476235.1"/>
    </source>
</evidence>
<proteinExistence type="predicted"/>
<comment type="caution">
    <text evidence="1">The sequence shown here is derived from an EMBL/GenBank/DDBJ whole genome shotgun (WGS) entry which is preliminary data.</text>
</comment>